<dbReference type="GeneTree" id="ENSGT00940000158714"/>
<dbReference type="InterPro" id="IPR001675">
    <property type="entry name" value="Glyco_trans_29"/>
</dbReference>
<keyword evidence="7" id="KW-0735">Signal-anchor</keyword>
<comment type="catalytic activity">
    <reaction evidence="16">
        <text>a beta-D-galactoside + CMP-N-acetyl-beta-neuraminate = an N-acetyl-alpha-neuraminyl-(2-&gt;6)-beta-D-galactosyl derivative + CMP + H(+)</text>
        <dbReference type="Rhea" id="RHEA:52104"/>
        <dbReference type="ChEBI" id="CHEBI:15378"/>
        <dbReference type="ChEBI" id="CHEBI:28034"/>
        <dbReference type="ChEBI" id="CHEBI:57812"/>
        <dbReference type="ChEBI" id="CHEBI:60377"/>
        <dbReference type="ChEBI" id="CHEBI:136398"/>
        <dbReference type="EC" id="2.4.3.1"/>
    </reaction>
</comment>
<dbReference type="GO" id="GO:0003835">
    <property type="term" value="F:beta-galactoside alpha-2,6-sialyltransferase activity"/>
    <property type="evidence" value="ECO:0007669"/>
    <property type="project" value="UniProtKB-EC"/>
</dbReference>
<reference evidence="20" key="2">
    <citation type="submission" date="2025-09" db="UniProtKB">
        <authorList>
            <consortium name="Ensembl"/>
        </authorList>
    </citation>
    <scope>IDENTIFICATION</scope>
</reference>
<dbReference type="GO" id="GO:0032580">
    <property type="term" value="C:Golgi cisterna membrane"/>
    <property type="evidence" value="ECO:0007669"/>
    <property type="project" value="UniProtKB-SubCell"/>
</dbReference>
<dbReference type="Gene3D" id="3.90.1480.20">
    <property type="entry name" value="Glycosyl transferase family 29"/>
    <property type="match status" value="1"/>
</dbReference>
<evidence type="ECO:0000256" key="5">
    <source>
        <dbReference type="ARBA" id="ARBA00022679"/>
    </source>
</evidence>
<dbReference type="Ensembl" id="ENSCLMT00005028049.1">
    <property type="protein sequence ID" value="ENSCLMP00005026879.1"/>
    <property type="gene ID" value="ENSCLMG00005013097.1"/>
</dbReference>
<organism evidence="20 21">
    <name type="scientific">Cyclopterus lumpus</name>
    <name type="common">Lumpsucker</name>
    <dbReference type="NCBI Taxonomy" id="8103"/>
    <lineage>
        <taxon>Eukaryota</taxon>
        <taxon>Metazoa</taxon>
        <taxon>Chordata</taxon>
        <taxon>Craniata</taxon>
        <taxon>Vertebrata</taxon>
        <taxon>Euteleostomi</taxon>
        <taxon>Actinopterygii</taxon>
        <taxon>Neopterygii</taxon>
        <taxon>Teleostei</taxon>
        <taxon>Neoteleostei</taxon>
        <taxon>Acanthomorphata</taxon>
        <taxon>Eupercaria</taxon>
        <taxon>Perciformes</taxon>
        <taxon>Cottioidei</taxon>
        <taxon>Cottales</taxon>
        <taxon>Cyclopteridae</taxon>
        <taxon>Cyclopterus</taxon>
    </lineage>
</organism>
<evidence type="ECO:0000256" key="2">
    <source>
        <dbReference type="ARBA" id="ARBA00006003"/>
    </source>
</evidence>
<feature type="transmembrane region" description="Helical" evidence="19">
    <location>
        <begin position="37"/>
        <end position="59"/>
    </location>
</feature>
<keyword evidence="12" id="KW-0325">Glycoprotein</keyword>
<evidence type="ECO:0000256" key="12">
    <source>
        <dbReference type="ARBA" id="ARBA00023180"/>
    </source>
</evidence>
<name>A0A8C2ZH35_CYCLU</name>
<evidence type="ECO:0000256" key="6">
    <source>
        <dbReference type="ARBA" id="ARBA00022692"/>
    </source>
</evidence>
<keyword evidence="21" id="KW-1185">Reference proteome</keyword>
<feature type="transmembrane region" description="Helical" evidence="19">
    <location>
        <begin position="79"/>
        <end position="97"/>
    </location>
</feature>
<evidence type="ECO:0000256" key="13">
    <source>
        <dbReference type="ARBA" id="ARBA00030410"/>
    </source>
</evidence>
<dbReference type="Proteomes" id="UP000694565">
    <property type="component" value="Unplaced"/>
</dbReference>
<keyword evidence="8 19" id="KW-1133">Transmembrane helix</keyword>
<evidence type="ECO:0000256" key="17">
    <source>
        <dbReference type="ARBA" id="ARBA00034329"/>
    </source>
</evidence>
<evidence type="ECO:0000313" key="21">
    <source>
        <dbReference type="Proteomes" id="UP000694565"/>
    </source>
</evidence>
<evidence type="ECO:0000256" key="3">
    <source>
        <dbReference type="ARBA" id="ARBA00020782"/>
    </source>
</evidence>
<evidence type="ECO:0000256" key="4">
    <source>
        <dbReference type="ARBA" id="ARBA00022676"/>
    </source>
</evidence>
<comment type="subcellular location">
    <subcellularLocation>
        <location evidence="1">Golgi apparatus</location>
        <location evidence="1">Golgi stack membrane</location>
        <topology evidence="1">Single-pass type II membrane protein</topology>
    </subcellularLocation>
</comment>
<evidence type="ECO:0000256" key="16">
    <source>
        <dbReference type="ARBA" id="ARBA00034249"/>
    </source>
</evidence>
<evidence type="ECO:0000256" key="8">
    <source>
        <dbReference type="ARBA" id="ARBA00022989"/>
    </source>
</evidence>
<keyword evidence="10 19" id="KW-0472">Membrane</keyword>
<evidence type="ECO:0000256" key="10">
    <source>
        <dbReference type="ARBA" id="ARBA00023136"/>
    </source>
</evidence>
<dbReference type="FunFam" id="3.90.1480.20:FF:000010">
    <property type="entry name" value="ST6 beta-galactoside alpha-2,6-sialyltransferase 2"/>
    <property type="match status" value="1"/>
</dbReference>
<dbReference type="EC" id="2.4.3.1" evidence="17"/>
<dbReference type="PANTHER" id="PTHR46059">
    <property type="entry name" value="BETA-GALACTOSIDE ALPHA-2,6-SIALYLTRANSFERASE"/>
    <property type="match status" value="1"/>
</dbReference>
<evidence type="ECO:0000256" key="7">
    <source>
        <dbReference type="ARBA" id="ARBA00022968"/>
    </source>
</evidence>
<evidence type="ECO:0000256" key="15">
    <source>
        <dbReference type="ARBA" id="ARBA00032076"/>
    </source>
</evidence>
<evidence type="ECO:0000256" key="11">
    <source>
        <dbReference type="ARBA" id="ARBA00023157"/>
    </source>
</evidence>
<protein>
    <recommendedName>
        <fullName evidence="3">Beta-galactoside alpha-2,6-sialyltransferase 2</fullName>
        <ecNumber evidence="17">2.4.3.1</ecNumber>
    </recommendedName>
    <alternativeName>
        <fullName evidence="14">CMP-N-acetylneuraminate-beta-galactosamide-alpha-2,6-sialyltransferase 2</fullName>
    </alternativeName>
    <alternativeName>
        <fullName evidence="13">ST6Gal II</fullName>
    </alternativeName>
    <alternativeName>
        <fullName evidence="15">Sialyltransferase 2</fullName>
    </alternativeName>
</protein>
<evidence type="ECO:0000256" key="14">
    <source>
        <dbReference type="ARBA" id="ARBA00030509"/>
    </source>
</evidence>
<evidence type="ECO:0000256" key="1">
    <source>
        <dbReference type="ARBA" id="ARBA00004447"/>
    </source>
</evidence>
<gene>
    <name evidence="20" type="primary">ST6GAL2</name>
</gene>
<keyword evidence="5" id="KW-0808">Transferase</keyword>
<dbReference type="InterPro" id="IPR038578">
    <property type="entry name" value="GT29-like_sf"/>
</dbReference>
<accession>A0A8C2ZH35</accession>
<feature type="transmembrane region" description="Helical" evidence="19">
    <location>
        <begin position="104"/>
        <end position="123"/>
    </location>
</feature>
<comment type="function">
    <text evidence="18">Transfers sialic acid from the donor of substrate CMP-sialic acid to galactose containing acceptor substrates.</text>
</comment>
<dbReference type="Pfam" id="PF00777">
    <property type="entry name" value="Glyco_transf_29"/>
    <property type="match status" value="1"/>
</dbReference>
<dbReference type="GO" id="GO:0097503">
    <property type="term" value="P:sialylation"/>
    <property type="evidence" value="ECO:0007669"/>
    <property type="project" value="TreeGrafter"/>
</dbReference>
<feature type="transmembrane region" description="Helical" evidence="19">
    <location>
        <begin position="6"/>
        <end position="25"/>
    </location>
</feature>
<keyword evidence="4" id="KW-0328">Glycosyltransferase</keyword>
<keyword evidence="6 19" id="KW-0812">Transmembrane</keyword>
<evidence type="ECO:0000313" key="20">
    <source>
        <dbReference type="Ensembl" id="ENSCLMP00005026879.1"/>
    </source>
</evidence>
<evidence type="ECO:0000256" key="9">
    <source>
        <dbReference type="ARBA" id="ARBA00023034"/>
    </source>
</evidence>
<comment type="similarity">
    <text evidence="2">Belongs to the glycosyltransferase 29 family.</text>
</comment>
<proteinExistence type="inferred from homology"/>
<dbReference type="AlphaFoldDB" id="A0A8C2ZH35"/>
<sequence>MLYFLLYYILEVHVVLYTVLHLRGTCCTFYCTTSQRYMLYFLLYYISEVHVVLSTVLHLRGTCCTFYCTTSQRYMLYFLLYYISEVHVVLSTVLPLRMKLYRKWLLLVLLLWLLLFLSLRLHFLDLRPFLLSRSRSATDCGLTGTGSRCRLSAQGRIRTQRPAGVDWRRRKTDFRSRSKDYHRSRSLEILQRLWSGNLTAEMLSARLQKVRMGYLSSNSHHVVRKGPRGPRRSSPQLYCELKRRTRIRTVDGTEEPFSGLGWDRLVPSLPLRTSQYQSCAVVMSSGAVLNSSLGGEIDSHDAVLRFNAAPTRGFERDVGNKTTIRIINSQIVARPRHQFTSSSLYQDVTLLVWDPAQYSANLTQWFQKPDFDLFSPYAERRRLRPQQPFYVLHPEFIWGLWDLIQDNTEDPIQPNPPSSGFIGTLVMMSLCDEVSVYEFLPSARHTDLCHYYERHRDEACTLGAYHPLMYEKMLVQRVNQGNQDQLKGRGKVTLRGFRRVRCGS</sequence>
<dbReference type="PANTHER" id="PTHR46059:SF3">
    <property type="entry name" value="BETA-GALACTOSIDE ALPHA-2,6-SIALYLTRANSFERASE 2"/>
    <property type="match status" value="1"/>
</dbReference>
<keyword evidence="11" id="KW-1015">Disulfide bond</keyword>
<keyword evidence="9" id="KW-0333">Golgi apparatus</keyword>
<reference evidence="20" key="1">
    <citation type="submission" date="2025-08" db="UniProtKB">
        <authorList>
            <consortium name="Ensembl"/>
        </authorList>
    </citation>
    <scope>IDENTIFICATION</scope>
</reference>
<evidence type="ECO:0000256" key="19">
    <source>
        <dbReference type="SAM" id="Phobius"/>
    </source>
</evidence>
<evidence type="ECO:0000256" key="18">
    <source>
        <dbReference type="ARBA" id="ARBA00060076"/>
    </source>
</evidence>